<dbReference type="GO" id="GO:0051262">
    <property type="term" value="P:protein tetramerization"/>
    <property type="evidence" value="ECO:0007669"/>
    <property type="project" value="InterPro"/>
</dbReference>
<dbReference type="Proteomes" id="UP000006180">
    <property type="component" value="Chromosome"/>
</dbReference>
<organism evidence="8 9">
    <name type="scientific">Sinorhizobium fredii (strain USDA 257)</name>
    <dbReference type="NCBI Taxonomy" id="1185652"/>
    <lineage>
        <taxon>Bacteria</taxon>
        <taxon>Pseudomonadati</taxon>
        <taxon>Pseudomonadota</taxon>
        <taxon>Alphaproteobacteria</taxon>
        <taxon>Hyphomicrobiales</taxon>
        <taxon>Rhizobiaceae</taxon>
        <taxon>Sinorhizobium/Ensifer group</taxon>
        <taxon>Sinorhizobium</taxon>
    </lineage>
</organism>
<dbReference type="SUPFAM" id="SSF54611">
    <property type="entry name" value="SecB-like"/>
    <property type="match status" value="1"/>
</dbReference>
<feature type="region of interest" description="Disordered" evidence="7">
    <location>
        <begin position="1"/>
        <end position="31"/>
    </location>
</feature>
<evidence type="ECO:0000256" key="3">
    <source>
        <dbReference type="ARBA" id="ARBA00022927"/>
    </source>
</evidence>
<protein>
    <recommendedName>
        <fullName evidence="6">Protein-export protein SecB</fullName>
    </recommendedName>
</protein>
<dbReference type="HOGENOM" id="CLU_111574_0_0_5"/>
<keyword evidence="5 6" id="KW-0143">Chaperone</keyword>
<evidence type="ECO:0000256" key="1">
    <source>
        <dbReference type="ARBA" id="ARBA00009990"/>
    </source>
</evidence>
<comment type="similarity">
    <text evidence="1 6">Belongs to the SecB family.</text>
</comment>
<dbReference type="KEGG" id="sfd:USDA257_c58650"/>
<keyword evidence="6" id="KW-0963">Cytoplasm</keyword>
<evidence type="ECO:0000313" key="9">
    <source>
        <dbReference type="Proteomes" id="UP000006180"/>
    </source>
</evidence>
<dbReference type="EMBL" id="CP003563">
    <property type="protein sequence ID" value="AFL54376.1"/>
    <property type="molecule type" value="Genomic_DNA"/>
</dbReference>
<name>I3XES0_SINF2</name>
<dbReference type="HAMAP" id="MF_00821">
    <property type="entry name" value="SecB"/>
    <property type="match status" value="1"/>
</dbReference>
<evidence type="ECO:0000256" key="2">
    <source>
        <dbReference type="ARBA" id="ARBA00022448"/>
    </source>
</evidence>
<comment type="function">
    <text evidence="6">One of the proteins required for the normal export of preproteins out of the cell cytoplasm. It is a molecular chaperone that binds to a subset of precursor proteins, maintaining them in a translocation-competent state. It also specifically binds to its receptor SecA.</text>
</comment>
<dbReference type="PANTHER" id="PTHR36918:SF1">
    <property type="entry name" value="PROTEIN-EXPORT PROTEIN SECB"/>
    <property type="match status" value="1"/>
</dbReference>
<dbReference type="GO" id="GO:0015031">
    <property type="term" value="P:protein transport"/>
    <property type="evidence" value="ECO:0007669"/>
    <property type="project" value="UniProtKB-UniRule"/>
</dbReference>
<evidence type="ECO:0000313" key="8">
    <source>
        <dbReference type="EMBL" id="AFL54376.1"/>
    </source>
</evidence>
<dbReference type="AlphaFoldDB" id="I3XES0"/>
<dbReference type="eggNOG" id="COG1952">
    <property type="taxonomic scope" value="Bacteria"/>
</dbReference>
<dbReference type="PANTHER" id="PTHR36918">
    <property type="match status" value="1"/>
</dbReference>
<evidence type="ECO:0000256" key="5">
    <source>
        <dbReference type="ARBA" id="ARBA00023186"/>
    </source>
</evidence>
<keyword evidence="4 6" id="KW-0811">Translocation</keyword>
<accession>I3XES0</accession>
<dbReference type="NCBIfam" id="TIGR00809">
    <property type="entry name" value="secB"/>
    <property type="match status" value="1"/>
</dbReference>
<gene>
    <name evidence="6 8" type="primary">secB</name>
    <name evidence="8" type="ORF">USDA257_c58650</name>
</gene>
<sequence>MIPAEEGLNRPSFRGTGPGFEGCKPRTEMLDGLTNSKSEETLMTTDTASNGNGGAAQQTPSLNILAQYVKDFSFENPGAPRSLQAREHAPSININVNVNANPLAENDFDVVLSLNAQAQDGDKVLFNVELAYGGVFRVSGFPQEHMLPLLFIECPRLLFPFARQIVADATRNGGFPPLMIDPIDFAQMFAQRMAEEKVRAQVANSNTTTN</sequence>
<dbReference type="PATRIC" id="fig|1185652.3.peg.6094"/>
<reference evidence="8 9" key="1">
    <citation type="journal article" date="2012" name="J. Bacteriol.">
        <title>Complete genome sequence of the broad-host-range strain Sinorhizobium fredii USDA257.</title>
        <authorList>
            <person name="Schuldes J."/>
            <person name="Rodriguez Orbegoso M."/>
            <person name="Schmeisser C."/>
            <person name="Krishnan H.B."/>
            <person name="Daniel R."/>
            <person name="Streit W.R."/>
        </authorList>
    </citation>
    <scope>NUCLEOTIDE SEQUENCE [LARGE SCALE GENOMIC DNA]</scope>
    <source>
        <strain evidence="8 9">USDA 257</strain>
    </source>
</reference>
<dbReference type="STRING" id="1185652.USDA257_c58650"/>
<keyword evidence="2 6" id="KW-0813">Transport</keyword>
<dbReference type="PRINTS" id="PR01594">
    <property type="entry name" value="SECBCHAPRONE"/>
</dbReference>
<proteinExistence type="inferred from homology"/>
<dbReference type="Gene3D" id="3.10.420.10">
    <property type="entry name" value="SecB-like"/>
    <property type="match status" value="1"/>
</dbReference>
<dbReference type="GO" id="GO:0006457">
    <property type="term" value="P:protein folding"/>
    <property type="evidence" value="ECO:0007669"/>
    <property type="project" value="UniProtKB-UniRule"/>
</dbReference>
<evidence type="ECO:0000256" key="6">
    <source>
        <dbReference type="HAMAP-Rule" id="MF_00821"/>
    </source>
</evidence>
<evidence type="ECO:0000256" key="7">
    <source>
        <dbReference type="SAM" id="MobiDB-lite"/>
    </source>
</evidence>
<comment type="subunit">
    <text evidence="6">Homotetramer, a dimer of dimers. One homotetramer interacts with 1 SecA dimer.</text>
</comment>
<evidence type="ECO:0000256" key="4">
    <source>
        <dbReference type="ARBA" id="ARBA00023010"/>
    </source>
</evidence>
<comment type="subcellular location">
    <subcellularLocation>
        <location evidence="6">Cytoplasm</location>
    </subcellularLocation>
</comment>
<dbReference type="NCBIfam" id="NF004392">
    <property type="entry name" value="PRK05751.1-3"/>
    <property type="match status" value="1"/>
</dbReference>
<dbReference type="Pfam" id="PF02556">
    <property type="entry name" value="SecB"/>
    <property type="match status" value="1"/>
</dbReference>
<keyword evidence="3 6" id="KW-0653">Protein transport</keyword>
<dbReference type="GO" id="GO:0005737">
    <property type="term" value="C:cytoplasm"/>
    <property type="evidence" value="ECO:0007669"/>
    <property type="project" value="UniProtKB-SubCell"/>
</dbReference>
<dbReference type="GO" id="GO:0051082">
    <property type="term" value="F:unfolded protein binding"/>
    <property type="evidence" value="ECO:0007669"/>
    <property type="project" value="InterPro"/>
</dbReference>
<dbReference type="InterPro" id="IPR035958">
    <property type="entry name" value="SecB-like_sf"/>
</dbReference>
<dbReference type="InterPro" id="IPR003708">
    <property type="entry name" value="SecB"/>
</dbReference>